<protein>
    <submittedName>
        <fullName evidence="4">Competence protein CoiA family protein</fullName>
    </submittedName>
</protein>
<comment type="caution">
    <text evidence="4">The sequence shown here is derived from an EMBL/GenBank/DDBJ whole genome shotgun (WGS) entry which is preliminary data.</text>
</comment>
<proteinExistence type="predicted"/>
<dbReference type="PIRSF" id="PIRSF007487">
    <property type="entry name" value="Competence-induced_CoiA_bac"/>
    <property type="match status" value="1"/>
</dbReference>
<dbReference type="InterPro" id="IPR057252">
    <property type="entry name" value="CoiA_C"/>
</dbReference>
<dbReference type="RefSeq" id="WP_320384724.1">
    <property type="nucleotide sequence ID" value="NZ_JAROCA020000001.1"/>
</dbReference>
<dbReference type="Pfam" id="PF25164">
    <property type="entry name" value="CoiA_N"/>
    <property type="match status" value="1"/>
</dbReference>
<accession>A0ABU5CIL9</accession>
<organism evidence="4 5">
    <name type="scientific">Tigheibacillus jepli</name>
    <dbReference type="NCBI Taxonomy" id="3035914"/>
    <lineage>
        <taxon>Bacteria</taxon>
        <taxon>Bacillati</taxon>
        <taxon>Bacillota</taxon>
        <taxon>Bacilli</taxon>
        <taxon>Bacillales</taxon>
        <taxon>Bacillaceae</taxon>
        <taxon>Tigheibacillus</taxon>
    </lineage>
</organism>
<dbReference type="EMBL" id="JAROCA020000001">
    <property type="protein sequence ID" value="MDY0406173.1"/>
    <property type="molecule type" value="Genomic_DNA"/>
</dbReference>
<evidence type="ECO:0000313" key="5">
    <source>
        <dbReference type="Proteomes" id="UP001228376"/>
    </source>
</evidence>
<dbReference type="Proteomes" id="UP001228376">
    <property type="component" value="Unassembled WGS sequence"/>
</dbReference>
<gene>
    <name evidence="4" type="ORF">P5G51_012925</name>
</gene>
<reference evidence="4 5" key="1">
    <citation type="submission" date="2023-10" db="EMBL/GenBank/DDBJ databases">
        <title>179-bfca-hs.</title>
        <authorList>
            <person name="Miliotis G."/>
            <person name="Sengupta P."/>
            <person name="Hameed A."/>
            <person name="Chuvochina M."/>
            <person name="Mcdonagh F."/>
            <person name="Simpson A.C."/>
            <person name="Singh N.K."/>
            <person name="Rekha P.D."/>
            <person name="Raman K."/>
            <person name="Hugenholtz P."/>
            <person name="Venkateswaran K."/>
        </authorList>
    </citation>
    <scope>NUCLEOTIDE SEQUENCE [LARGE SCALE GENOMIC DNA]</scope>
    <source>
        <strain evidence="4 5">179-BFC-A-HS</strain>
    </source>
</reference>
<evidence type="ECO:0000259" key="2">
    <source>
        <dbReference type="Pfam" id="PF25164"/>
    </source>
</evidence>
<dbReference type="InterPro" id="IPR021176">
    <property type="entry name" value="Competence-induced_CoiA"/>
</dbReference>
<dbReference type="InterPro" id="IPR010330">
    <property type="entry name" value="CoiA_nuc"/>
</dbReference>
<evidence type="ECO:0000259" key="3">
    <source>
        <dbReference type="Pfam" id="PF25166"/>
    </source>
</evidence>
<feature type="domain" description="Competence protein CoiA nuclease-like" evidence="1">
    <location>
        <begin position="66"/>
        <end position="223"/>
    </location>
</feature>
<sequence>MLQAKNKFGNIVTLAALPKEKIETIRQQPFICPVCEEQVLIKAGERMIPHFAHRSTANCPESKKGEGSFHERGKLQLYQWLRKKYAHVQLEPYLPEIKQRPDILIHLGTKRIAIEFQCAKIPIQMIRKRNNYYRQAGITPIWMLGANLFERKGKNYLSVNPFILSFLHQFHASRPAALYFYCPNTHTMIVASDLYMTSMQRAIACIRYFSLENLKLSEVITNKQFSHADVLATWLKEKQHFRLRPRTKASGKEKDWQHWLYQRRVTISTLPAIVFLPVQSAYFLRTPLWNWQSRICLDLLQNIPLHSIFSIKACKSLVRQDLQHAINFPLIQSCAHPISQYLEWLIKLKIIEPHKKGYYRKITEISAYSHLEEALKSDQILMKNLMNSAKPV</sequence>
<dbReference type="Pfam" id="PF06054">
    <property type="entry name" value="CoiA_nuc"/>
    <property type="match status" value="1"/>
</dbReference>
<keyword evidence="5" id="KW-1185">Reference proteome</keyword>
<feature type="domain" description="Competence protein CoiA-like N-terminal" evidence="2">
    <location>
        <begin position="16"/>
        <end position="60"/>
    </location>
</feature>
<evidence type="ECO:0000259" key="1">
    <source>
        <dbReference type="Pfam" id="PF06054"/>
    </source>
</evidence>
<name>A0ABU5CIL9_9BACI</name>
<feature type="domain" description="Competence protein CoiA C-terminal" evidence="3">
    <location>
        <begin position="233"/>
        <end position="375"/>
    </location>
</feature>
<dbReference type="InterPro" id="IPR057253">
    <property type="entry name" value="CoiA-like_N"/>
</dbReference>
<dbReference type="Pfam" id="PF25166">
    <property type="entry name" value="CoiA_C"/>
    <property type="match status" value="1"/>
</dbReference>
<evidence type="ECO:0000313" key="4">
    <source>
        <dbReference type="EMBL" id="MDY0406173.1"/>
    </source>
</evidence>